<feature type="signal peptide" evidence="10">
    <location>
        <begin position="1"/>
        <end position="32"/>
    </location>
</feature>
<evidence type="ECO:0000259" key="11">
    <source>
        <dbReference type="Pfam" id="PF01061"/>
    </source>
</evidence>
<dbReference type="Gramene" id="KZN01769">
    <property type="protein sequence ID" value="KZN01769"/>
    <property type="gene ID" value="DCAR_010523"/>
</dbReference>
<dbReference type="InterPro" id="IPR014813">
    <property type="entry name" value="Gnl3_N_dom"/>
</dbReference>
<feature type="transmembrane region" description="Helical" evidence="9">
    <location>
        <begin position="250"/>
        <end position="271"/>
    </location>
</feature>
<evidence type="ECO:0000256" key="10">
    <source>
        <dbReference type="SAM" id="SignalP"/>
    </source>
</evidence>
<sequence>MTGQLKIHFVRSVLQSLCVYQLCLCGTPSVDGSSQKCDTKDAKKQGLNKRPKVEKVPSIPNDWPFKEQELKALKARLSLALEELEQKKAAWKGKGQKEEIAPAKDDNVDAWKEQNAGEEIVTAKTAPIVKIRGVTHLLMHVNLHRYNYSWDDYKTAKLVVSAPITMTVFLRANTSINIVNANYFPMSLFYSLIRFNSNAILELSMIVSRLAIIYKQRDFNFYPAWAYSIPAVILKIPFSFVDAFQWTGLTYYVIGLFQLGVLTALMGIIGAEKTTLLDVLFGRDIRIGGYPKVQDTYARISGDCEQTDIHFPQITVNESLTYLSWLRLPPHIDDSTKATKKKPHRSSFTGIFAAAFGSGIQFFAMELLRQTKVKNTINETELNSDENIFFDLFIKPNCGDTLPDCELLDMAKDWINREPQEVLLGWEVHIRGMEK</sequence>
<keyword evidence="6 9" id="KW-0472">Membrane</keyword>
<keyword evidence="3" id="KW-0813">Transport</keyword>
<feature type="transmembrane region" description="Helical" evidence="9">
    <location>
        <begin position="347"/>
        <end position="368"/>
    </location>
</feature>
<dbReference type="InterPro" id="IPR027417">
    <property type="entry name" value="P-loop_NTPase"/>
</dbReference>
<reference evidence="14" key="2">
    <citation type="submission" date="2022-03" db="EMBL/GenBank/DDBJ databases">
        <title>Draft title - Genomic analysis of global carrot germplasm unveils the trajectory of domestication and the origin of high carotenoid orange carrot.</title>
        <authorList>
            <person name="Iorizzo M."/>
            <person name="Ellison S."/>
            <person name="Senalik D."/>
            <person name="Macko-Podgorni A."/>
            <person name="Grzebelus D."/>
            <person name="Bostan H."/>
            <person name="Rolling W."/>
            <person name="Curaba J."/>
            <person name="Simon P."/>
        </authorList>
    </citation>
    <scope>NUCLEOTIDE SEQUENCE</scope>
    <source>
        <tissue evidence="14">Leaf</tissue>
    </source>
</reference>
<dbReference type="Pfam" id="PF08701">
    <property type="entry name" value="GN3L_Grn1"/>
    <property type="match status" value="1"/>
</dbReference>
<dbReference type="GO" id="GO:0005634">
    <property type="term" value="C:nucleus"/>
    <property type="evidence" value="ECO:0007669"/>
    <property type="project" value="UniProtKB-SubCell"/>
</dbReference>
<evidence type="ECO:0008006" key="16">
    <source>
        <dbReference type="Google" id="ProtNLM"/>
    </source>
</evidence>
<feature type="coiled-coil region" evidence="8">
    <location>
        <begin position="67"/>
        <end position="101"/>
    </location>
</feature>
<evidence type="ECO:0000313" key="14">
    <source>
        <dbReference type="EMBL" id="WOG92688.1"/>
    </source>
</evidence>
<proteinExistence type="predicted"/>
<dbReference type="Proteomes" id="UP000077755">
    <property type="component" value="Chromosome 3"/>
</dbReference>
<feature type="domain" description="ABC-2 type transporter transmembrane" evidence="11">
    <location>
        <begin position="155"/>
        <end position="258"/>
    </location>
</feature>
<gene>
    <name evidence="13" type="ORF">DCAR_010523</name>
    <name evidence="14" type="ORF">DCAR_0311963</name>
</gene>
<dbReference type="GO" id="GO:0140359">
    <property type="term" value="F:ABC-type transporter activity"/>
    <property type="evidence" value="ECO:0007669"/>
    <property type="project" value="InterPro"/>
</dbReference>
<dbReference type="EMBL" id="LNRQ01000003">
    <property type="protein sequence ID" value="KZN01769.1"/>
    <property type="molecule type" value="Genomic_DNA"/>
</dbReference>
<comment type="subcellular location">
    <subcellularLocation>
        <location evidence="2">Membrane</location>
        <topology evidence="2">Multi-pass membrane protein</topology>
    </subcellularLocation>
    <subcellularLocation>
        <location evidence="1">Nucleus</location>
    </subcellularLocation>
</comment>
<evidence type="ECO:0000256" key="8">
    <source>
        <dbReference type="SAM" id="Coils"/>
    </source>
</evidence>
<keyword evidence="7" id="KW-0539">Nucleus</keyword>
<keyword evidence="5 9" id="KW-1133">Transmembrane helix</keyword>
<evidence type="ECO:0000313" key="15">
    <source>
        <dbReference type="Proteomes" id="UP000077755"/>
    </source>
</evidence>
<feature type="transmembrane region" description="Helical" evidence="9">
    <location>
        <begin position="219"/>
        <end position="238"/>
    </location>
</feature>
<protein>
    <recommendedName>
        <fullName evidence="16">ABC transporter domain-containing protein</fullName>
    </recommendedName>
</protein>
<evidence type="ECO:0000256" key="9">
    <source>
        <dbReference type="SAM" id="Phobius"/>
    </source>
</evidence>
<evidence type="ECO:0000259" key="12">
    <source>
        <dbReference type="Pfam" id="PF08701"/>
    </source>
</evidence>
<evidence type="ECO:0000256" key="1">
    <source>
        <dbReference type="ARBA" id="ARBA00004123"/>
    </source>
</evidence>
<keyword evidence="10" id="KW-0732">Signal</keyword>
<dbReference type="AlphaFoldDB" id="A0A166AT97"/>
<accession>A0A166AT97</accession>
<keyword evidence="4 9" id="KW-0812">Transmembrane</keyword>
<name>A0A166AT97_DAUCS</name>
<dbReference type="EMBL" id="CP093345">
    <property type="protein sequence ID" value="WOG92688.1"/>
    <property type="molecule type" value="Genomic_DNA"/>
</dbReference>
<dbReference type="PANTHER" id="PTHR19241">
    <property type="entry name" value="ATP-BINDING CASSETTE TRANSPORTER"/>
    <property type="match status" value="1"/>
</dbReference>
<evidence type="ECO:0000313" key="13">
    <source>
        <dbReference type="EMBL" id="KZN01769.1"/>
    </source>
</evidence>
<feature type="domain" description="Guanine nucleotide-binding protein-like 3 N-terminal" evidence="12">
    <location>
        <begin position="35"/>
        <end position="96"/>
    </location>
</feature>
<organism evidence="13">
    <name type="scientific">Daucus carota subsp. sativus</name>
    <name type="common">Carrot</name>
    <dbReference type="NCBI Taxonomy" id="79200"/>
    <lineage>
        <taxon>Eukaryota</taxon>
        <taxon>Viridiplantae</taxon>
        <taxon>Streptophyta</taxon>
        <taxon>Embryophyta</taxon>
        <taxon>Tracheophyta</taxon>
        <taxon>Spermatophyta</taxon>
        <taxon>Magnoliopsida</taxon>
        <taxon>eudicotyledons</taxon>
        <taxon>Gunneridae</taxon>
        <taxon>Pentapetalae</taxon>
        <taxon>asterids</taxon>
        <taxon>campanulids</taxon>
        <taxon>Apiales</taxon>
        <taxon>Apiaceae</taxon>
        <taxon>Apioideae</taxon>
        <taxon>Scandiceae</taxon>
        <taxon>Daucinae</taxon>
        <taxon>Daucus</taxon>
        <taxon>Daucus sect. Daucus</taxon>
    </lineage>
</organism>
<dbReference type="Pfam" id="PF01061">
    <property type="entry name" value="ABC2_membrane"/>
    <property type="match status" value="1"/>
</dbReference>
<keyword evidence="8" id="KW-0175">Coiled coil</keyword>
<reference evidence="13" key="1">
    <citation type="journal article" date="2016" name="Nat. Genet.">
        <title>A high-quality carrot genome assembly provides new insights into carotenoid accumulation and asterid genome evolution.</title>
        <authorList>
            <person name="Iorizzo M."/>
            <person name="Ellison S."/>
            <person name="Senalik D."/>
            <person name="Zeng P."/>
            <person name="Satapoomin P."/>
            <person name="Huang J."/>
            <person name="Bowman M."/>
            <person name="Iovene M."/>
            <person name="Sanseverino W."/>
            <person name="Cavagnaro P."/>
            <person name="Yildiz M."/>
            <person name="Macko-Podgorni A."/>
            <person name="Moranska E."/>
            <person name="Grzebelus E."/>
            <person name="Grzebelus D."/>
            <person name="Ashrafi H."/>
            <person name="Zheng Z."/>
            <person name="Cheng S."/>
            <person name="Spooner D."/>
            <person name="Van Deynze A."/>
            <person name="Simon P."/>
        </authorList>
    </citation>
    <scope>NUCLEOTIDE SEQUENCE [LARGE SCALE GENOMIC DNA]</scope>
    <source>
        <tissue evidence="13">Leaf</tissue>
    </source>
</reference>
<evidence type="ECO:0000256" key="4">
    <source>
        <dbReference type="ARBA" id="ARBA00022692"/>
    </source>
</evidence>
<dbReference type="GO" id="GO:0005886">
    <property type="term" value="C:plasma membrane"/>
    <property type="evidence" value="ECO:0007669"/>
    <property type="project" value="UniProtKB-ARBA"/>
</dbReference>
<evidence type="ECO:0000256" key="5">
    <source>
        <dbReference type="ARBA" id="ARBA00022989"/>
    </source>
</evidence>
<evidence type="ECO:0000256" key="2">
    <source>
        <dbReference type="ARBA" id="ARBA00004141"/>
    </source>
</evidence>
<evidence type="ECO:0000256" key="3">
    <source>
        <dbReference type="ARBA" id="ARBA00022448"/>
    </source>
</evidence>
<feature type="chain" id="PRO_5007870833" description="ABC transporter domain-containing protein" evidence="10">
    <location>
        <begin position="33"/>
        <end position="435"/>
    </location>
</feature>
<dbReference type="Gene3D" id="3.40.50.300">
    <property type="entry name" value="P-loop containing nucleotide triphosphate hydrolases"/>
    <property type="match status" value="1"/>
</dbReference>
<dbReference type="InterPro" id="IPR013525">
    <property type="entry name" value="ABC2_TM"/>
</dbReference>
<evidence type="ECO:0000256" key="7">
    <source>
        <dbReference type="ARBA" id="ARBA00023242"/>
    </source>
</evidence>
<keyword evidence="15" id="KW-1185">Reference proteome</keyword>
<evidence type="ECO:0000256" key="6">
    <source>
        <dbReference type="ARBA" id="ARBA00023136"/>
    </source>
</evidence>